<dbReference type="GO" id="GO:0016803">
    <property type="term" value="F:ether hydrolase activity"/>
    <property type="evidence" value="ECO:0007669"/>
    <property type="project" value="TreeGrafter"/>
</dbReference>
<dbReference type="InterPro" id="IPR046348">
    <property type="entry name" value="SIS_dom_sf"/>
</dbReference>
<feature type="active site" description="Proton donor" evidence="3">
    <location>
        <position position="73"/>
    </location>
</feature>
<evidence type="ECO:0000313" key="6">
    <source>
        <dbReference type="Proteomes" id="UP000192468"/>
    </source>
</evidence>
<comment type="miscellaneous">
    <text evidence="3">A lyase-type mechanism (elimination/hydration) is suggested for the cleavage of the lactyl ether bond of MurNAc 6-phosphate, with the formation of an alpha,beta-unsaturated aldehyde intermediate with (E)-stereochemistry, followed by the syn addition of water to give product.</text>
</comment>
<comment type="catalytic activity">
    <reaction evidence="3">
        <text>N-acetyl-D-muramate 6-phosphate + H2O = N-acetyl-D-glucosamine 6-phosphate + (R)-lactate</text>
        <dbReference type="Rhea" id="RHEA:26410"/>
        <dbReference type="ChEBI" id="CHEBI:15377"/>
        <dbReference type="ChEBI" id="CHEBI:16004"/>
        <dbReference type="ChEBI" id="CHEBI:57513"/>
        <dbReference type="ChEBI" id="CHEBI:58722"/>
        <dbReference type="EC" id="4.2.1.126"/>
    </reaction>
</comment>
<keyword evidence="1 3" id="KW-0456">Lyase</keyword>
<dbReference type="PANTHER" id="PTHR10088">
    <property type="entry name" value="GLUCOKINASE REGULATORY PROTEIN"/>
    <property type="match status" value="1"/>
</dbReference>
<keyword evidence="6" id="KW-1185">Reference proteome</keyword>
<comment type="subunit">
    <text evidence="3">Homodimer.</text>
</comment>
<dbReference type="GO" id="GO:0097173">
    <property type="term" value="P:N-acetylmuramic acid catabolic process"/>
    <property type="evidence" value="ECO:0007669"/>
    <property type="project" value="UniProtKB-UniPathway"/>
</dbReference>
<comment type="pathway">
    <text evidence="3">Amino-sugar metabolism; N-acetylmuramate degradation.</text>
</comment>
<evidence type="ECO:0000256" key="2">
    <source>
        <dbReference type="ARBA" id="ARBA00023277"/>
    </source>
</evidence>
<dbReference type="Pfam" id="PF22645">
    <property type="entry name" value="GKRP_SIS_N"/>
    <property type="match status" value="1"/>
</dbReference>
<evidence type="ECO:0000259" key="4">
    <source>
        <dbReference type="PROSITE" id="PS51464"/>
    </source>
</evidence>
<sequence length="289" mass="31819">MGKEIVNLDTLSTLEIIRKINHEDKKIAYLVEEQLGQISKAVELIVKSFEIGGRLIYVGSGTSGKLAVIDASECPPTFGVDDSMVQGIISGGEGALSGWLEHTEDDEELAVRDLQSIDVNKNDILVGITASGNTPYVRRAMEYGKEIQCKTIGIMCSSIGKIKDICDLTISVDVGEEILMGSTRMKAGTAQKMILNMLSTTSMIKFGKTYLNLMVNVKPINKKLQDRVREMVCLATNANKNKIDEILEKCDYDPKVAIIVIETGLRVEEAKLMLEEHNGRTADVLDNYK</sequence>
<dbReference type="InterPro" id="IPR005488">
    <property type="entry name" value="Etherase_MurQ"/>
</dbReference>
<dbReference type="Gene3D" id="1.10.8.1080">
    <property type="match status" value="1"/>
</dbReference>
<proteinExistence type="inferred from homology"/>
<keyword evidence="2 3" id="KW-0119">Carbohydrate metabolism</keyword>
<reference evidence="5 6" key="1">
    <citation type="submission" date="2017-04" db="EMBL/GenBank/DDBJ databases">
        <authorList>
            <person name="Afonso C.L."/>
            <person name="Miller P.J."/>
            <person name="Scott M.A."/>
            <person name="Spackman E."/>
            <person name="Goraichik I."/>
            <person name="Dimitrov K.M."/>
            <person name="Suarez D.L."/>
            <person name="Swayne D.E."/>
        </authorList>
    </citation>
    <scope>NUCLEOTIDE SEQUENCE [LARGE SCALE GENOMIC DNA]</scope>
    <source>
        <strain evidence="5 6">DSM 12555</strain>
    </source>
</reference>
<dbReference type="NCBIfam" id="NF009222">
    <property type="entry name" value="PRK12570.1"/>
    <property type="match status" value="1"/>
</dbReference>
<dbReference type="CDD" id="cd05007">
    <property type="entry name" value="SIS_Etherase"/>
    <property type="match status" value="1"/>
</dbReference>
<dbReference type="GO" id="GO:0016835">
    <property type="term" value="F:carbon-oxygen lyase activity"/>
    <property type="evidence" value="ECO:0007669"/>
    <property type="project" value="UniProtKB-UniRule"/>
</dbReference>
<gene>
    <name evidence="3" type="primary">murQ</name>
    <name evidence="5" type="ORF">SAMN02745134_02481</name>
</gene>
<accession>A0A1W1XNL3</accession>
<organism evidence="5 6">
    <name type="scientific">Clostridium acidisoli DSM 12555</name>
    <dbReference type="NCBI Taxonomy" id="1121291"/>
    <lineage>
        <taxon>Bacteria</taxon>
        <taxon>Bacillati</taxon>
        <taxon>Bacillota</taxon>
        <taxon>Clostridia</taxon>
        <taxon>Eubacteriales</taxon>
        <taxon>Clostridiaceae</taxon>
        <taxon>Clostridium</taxon>
    </lineage>
</organism>
<dbReference type="OrthoDB" id="9813395at2"/>
<feature type="domain" description="SIS" evidence="4">
    <location>
        <begin position="45"/>
        <end position="208"/>
    </location>
</feature>
<dbReference type="InterPro" id="IPR001347">
    <property type="entry name" value="SIS_dom"/>
</dbReference>
<dbReference type="Proteomes" id="UP000192468">
    <property type="component" value="Unassembled WGS sequence"/>
</dbReference>
<protein>
    <recommendedName>
        <fullName evidence="3">N-acetylmuramic acid 6-phosphate etherase</fullName>
        <shortName evidence="3">MurNAc-6-P etherase</shortName>
        <ecNumber evidence="3">4.2.1.126</ecNumber>
    </recommendedName>
    <alternativeName>
        <fullName evidence="3">N-acetylmuramic acid 6-phosphate hydrolase</fullName>
    </alternativeName>
    <alternativeName>
        <fullName evidence="3">N-acetylmuramic acid 6-phosphate lyase</fullName>
    </alternativeName>
</protein>
<feature type="active site" evidence="3">
    <location>
        <position position="104"/>
    </location>
</feature>
<dbReference type="STRING" id="1121291.SAMN02745134_02481"/>
<dbReference type="EC" id="4.2.1.126" evidence="3"/>
<dbReference type="GO" id="GO:0009254">
    <property type="term" value="P:peptidoglycan turnover"/>
    <property type="evidence" value="ECO:0007669"/>
    <property type="project" value="TreeGrafter"/>
</dbReference>
<dbReference type="UniPathway" id="UPA00342"/>
<dbReference type="FunFam" id="3.40.50.10490:FF:000014">
    <property type="entry name" value="N-acetylmuramic acid 6-phosphate etherase"/>
    <property type="match status" value="1"/>
</dbReference>
<evidence type="ECO:0000313" key="5">
    <source>
        <dbReference type="EMBL" id="SMC25553.1"/>
    </source>
</evidence>
<dbReference type="PROSITE" id="PS51464">
    <property type="entry name" value="SIS"/>
    <property type="match status" value="1"/>
</dbReference>
<evidence type="ECO:0000256" key="1">
    <source>
        <dbReference type="ARBA" id="ARBA00023239"/>
    </source>
</evidence>
<comment type="similarity">
    <text evidence="3">Belongs to the GCKR-like family. MurNAc-6-P etherase subfamily.</text>
</comment>
<dbReference type="GO" id="GO:0097367">
    <property type="term" value="F:carbohydrate derivative binding"/>
    <property type="evidence" value="ECO:0007669"/>
    <property type="project" value="InterPro"/>
</dbReference>
<dbReference type="RefSeq" id="WP_084116305.1">
    <property type="nucleotide sequence ID" value="NZ_FWXH01000009.1"/>
</dbReference>
<dbReference type="NCBIfam" id="NF003915">
    <property type="entry name" value="PRK05441.1"/>
    <property type="match status" value="1"/>
</dbReference>
<dbReference type="Gene3D" id="3.40.50.10490">
    <property type="entry name" value="Glucose-6-phosphate isomerase like protein, domain 1"/>
    <property type="match status" value="1"/>
</dbReference>
<dbReference type="NCBIfam" id="TIGR00274">
    <property type="entry name" value="N-acetylmuramic acid 6-phosphate etherase"/>
    <property type="match status" value="1"/>
</dbReference>
<dbReference type="InterPro" id="IPR040190">
    <property type="entry name" value="MURQ/GCKR"/>
</dbReference>
<dbReference type="SUPFAM" id="SSF53697">
    <property type="entry name" value="SIS domain"/>
    <property type="match status" value="1"/>
</dbReference>
<dbReference type="EMBL" id="FWXH01000009">
    <property type="protein sequence ID" value="SMC25553.1"/>
    <property type="molecule type" value="Genomic_DNA"/>
</dbReference>
<dbReference type="PANTHER" id="PTHR10088:SF4">
    <property type="entry name" value="GLUCOKINASE REGULATORY PROTEIN"/>
    <property type="match status" value="1"/>
</dbReference>
<dbReference type="GO" id="GO:0046348">
    <property type="term" value="P:amino sugar catabolic process"/>
    <property type="evidence" value="ECO:0007669"/>
    <property type="project" value="InterPro"/>
</dbReference>
<dbReference type="AlphaFoldDB" id="A0A1W1XNL3"/>
<comment type="function">
    <text evidence="3">Specifically catalyzes the cleavage of the D-lactyl ether substituent of MurNAc 6-phosphate, producing GlcNAc 6-phosphate and D-lactate.</text>
</comment>
<evidence type="ECO:0000256" key="3">
    <source>
        <dbReference type="HAMAP-Rule" id="MF_00068"/>
    </source>
</evidence>
<dbReference type="HAMAP" id="MF_00068">
    <property type="entry name" value="MurQ"/>
    <property type="match status" value="1"/>
</dbReference>
<name>A0A1W1XNL3_9CLOT</name>